<dbReference type="EMBL" id="CP009552">
    <property type="protein sequence ID" value="AIY89745.1"/>
    <property type="molecule type" value="Genomic_DNA"/>
</dbReference>
<keyword evidence="2" id="KW-0813">Transport</keyword>
<evidence type="ECO:0000256" key="1">
    <source>
        <dbReference type="ARBA" id="ARBA00004167"/>
    </source>
</evidence>
<organism evidence="8 9">
    <name type="scientific">Geoglobus acetivorans</name>
    <dbReference type="NCBI Taxonomy" id="565033"/>
    <lineage>
        <taxon>Archaea</taxon>
        <taxon>Methanobacteriati</taxon>
        <taxon>Methanobacteriota</taxon>
        <taxon>Archaeoglobi</taxon>
        <taxon>Archaeoglobales</taxon>
        <taxon>Archaeoglobaceae</taxon>
        <taxon>Geoglobus</taxon>
    </lineage>
</organism>
<dbReference type="eggNOG" id="arCOG02694">
    <property type="taxonomic scope" value="Archaea"/>
</dbReference>
<evidence type="ECO:0000256" key="6">
    <source>
        <dbReference type="ARBA" id="ARBA00023010"/>
    </source>
</evidence>
<keyword evidence="4" id="KW-0653">Protein transport</keyword>
<dbReference type="Pfam" id="PF02416">
    <property type="entry name" value="TatA_B_E"/>
    <property type="match status" value="1"/>
</dbReference>
<dbReference type="GeneID" id="24797293"/>
<keyword evidence="6" id="KW-0811">Translocation</keyword>
<evidence type="ECO:0000256" key="4">
    <source>
        <dbReference type="ARBA" id="ARBA00022927"/>
    </source>
</evidence>
<dbReference type="InterPro" id="IPR003369">
    <property type="entry name" value="TatA/B/E"/>
</dbReference>
<protein>
    <submittedName>
        <fullName evidence="8">Putative sec-independent protein translocase protein TatB</fullName>
    </submittedName>
</protein>
<dbReference type="RefSeq" id="WP_052400202.1">
    <property type="nucleotide sequence ID" value="NZ_CP009552.1"/>
</dbReference>
<dbReference type="Gene3D" id="1.20.5.3310">
    <property type="match status" value="1"/>
</dbReference>
<evidence type="ECO:0000256" key="3">
    <source>
        <dbReference type="ARBA" id="ARBA00022692"/>
    </source>
</evidence>
<evidence type="ECO:0000256" key="7">
    <source>
        <dbReference type="ARBA" id="ARBA00023136"/>
    </source>
</evidence>
<dbReference type="KEGG" id="gac:GACE_0694"/>
<evidence type="ECO:0000256" key="5">
    <source>
        <dbReference type="ARBA" id="ARBA00022989"/>
    </source>
</evidence>
<gene>
    <name evidence="8" type="ORF">GACE_0694</name>
</gene>
<sequence>MFGWGEMGLVIILALLLLGPDNMVDAARKMGRLYAEYKKARRRLELEILYGFSPPDESILQKVNEVREKSITESVRKNIVEFEQPKGINNRDSSSSESEVKQ</sequence>
<accession>A0A0A7GCI5</accession>
<reference evidence="8 9" key="1">
    <citation type="journal article" date="2015" name="Appl. Environ. Microbiol.">
        <title>The Geoglobus acetivorans genome: Fe(III) reduction, acetate utilization, autotrophic growth, and degradation of aromatic compounds in a hyperthermophilic archaeon.</title>
        <authorList>
            <person name="Mardanov A.V."/>
            <person name="Slododkina G.B."/>
            <person name="Slobodkin A.I."/>
            <person name="Beletsky A.V."/>
            <person name="Gavrilov S.N."/>
            <person name="Kublanov I.V."/>
            <person name="Bonch-Osmolovskaya E.A."/>
            <person name="Skryabin K.G."/>
            <person name="Ravin N.V."/>
        </authorList>
    </citation>
    <scope>NUCLEOTIDE SEQUENCE [LARGE SCALE GENOMIC DNA]</scope>
    <source>
        <strain evidence="8 9">SBH6</strain>
    </source>
</reference>
<comment type="subcellular location">
    <subcellularLocation>
        <location evidence="1">Membrane</location>
        <topology evidence="1">Single-pass membrane protein</topology>
    </subcellularLocation>
</comment>
<keyword evidence="7" id="KW-0472">Membrane</keyword>
<dbReference type="HOGENOM" id="CLU_179004_0_0_2"/>
<evidence type="ECO:0000313" key="8">
    <source>
        <dbReference type="EMBL" id="AIY89745.1"/>
    </source>
</evidence>
<keyword evidence="3" id="KW-0812">Transmembrane</keyword>
<dbReference type="AlphaFoldDB" id="A0A0A7GCI5"/>
<dbReference type="GO" id="GO:0016020">
    <property type="term" value="C:membrane"/>
    <property type="evidence" value="ECO:0007669"/>
    <property type="project" value="UniProtKB-ARBA"/>
</dbReference>
<proteinExistence type="predicted"/>
<evidence type="ECO:0000313" key="9">
    <source>
        <dbReference type="Proteomes" id="UP000030624"/>
    </source>
</evidence>
<dbReference type="GO" id="GO:0015031">
    <property type="term" value="P:protein transport"/>
    <property type="evidence" value="ECO:0007669"/>
    <property type="project" value="UniProtKB-KW"/>
</dbReference>
<dbReference type="STRING" id="565033.GACE_0694"/>
<evidence type="ECO:0000256" key="2">
    <source>
        <dbReference type="ARBA" id="ARBA00022448"/>
    </source>
</evidence>
<name>A0A0A7GCI5_GEOAI</name>
<keyword evidence="5" id="KW-1133">Transmembrane helix</keyword>
<dbReference type="Proteomes" id="UP000030624">
    <property type="component" value="Chromosome"/>
</dbReference>